<evidence type="ECO:0008006" key="3">
    <source>
        <dbReference type="Google" id="ProtNLM"/>
    </source>
</evidence>
<dbReference type="PANTHER" id="PTHR48098:SF1">
    <property type="entry name" value="DIACYLGLYCEROL ACYLTRANSFERASE_MYCOLYLTRANSFERASE AG85A"/>
    <property type="match status" value="1"/>
</dbReference>
<accession>A0A3B0VL86</accession>
<organism evidence="2">
    <name type="scientific">hydrothermal vent metagenome</name>
    <dbReference type="NCBI Taxonomy" id="652676"/>
    <lineage>
        <taxon>unclassified sequences</taxon>
        <taxon>metagenomes</taxon>
        <taxon>ecological metagenomes</taxon>
    </lineage>
</organism>
<feature type="non-terminal residue" evidence="2">
    <location>
        <position position="1"/>
    </location>
</feature>
<feature type="region of interest" description="Disordered" evidence="1">
    <location>
        <begin position="1"/>
        <end position="31"/>
    </location>
</feature>
<dbReference type="InterPro" id="IPR029058">
    <property type="entry name" value="AB_hydrolase_fold"/>
</dbReference>
<name>A0A3B0VL86_9ZZZZ</name>
<dbReference type="Pfam" id="PF00756">
    <property type="entry name" value="Esterase"/>
    <property type="match status" value="1"/>
</dbReference>
<evidence type="ECO:0000256" key="1">
    <source>
        <dbReference type="SAM" id="MobiDB-lite"/>
    </source>
</evidence>
<evidence type="ECO:0000313" key="2">
    <source>
        <dbReference type="EMBL" id="VAW40993.1"/>
    </source>
</evidence>
<dbReference type="InterPro" id="IPR000801">
    <property type="entry name" value="Esterase-like"/>
</dbReference>
<dbReference type="AlphaFoldDB" id="A0A3B0VL86"/>
<dbReference type="GO" id="GO:0016747">
    <property type="term" value="F:acyltransferase activity, transferring groups other than amino-acyl groups"/>
    <property type="evidence" value="ECO:0007669"/>
    <property type="project" value="TreeGrafter"/>
</dbReference>
<dbReference type="Gene3D" id="3.40.50.1820">
    <property type="entry name" value="alpha/beta hydrolase"/>
    <property type="match status" value="1"/>
</dbReference>
<gene>
    <name evidence="2" type="ORF">MNBD_CHLOROFLEXI01-1403</name>
</gene>
<reference evidence="2" key="1">
    <citation type="submission" date="2018-06" db="EMBL/GenBank/DDBJ databases">
        <authorList>
            <person name="Zhirakovskaya E."/>
        </authorList>
    </citation>
    <scope>NUCLEOTIDE SEQUENCE</scope>
</reference>
<sequence>LPTETATPLPSPTVPSLPTQPAEPQTAVPAVTRQSTIERWQNVVEYSFYSPSRQQEILFTIYTPPNYDQSDERYPVLYFLHGSQGSHILFWNAISREVTAANQDAGGWISDLIESGQIPPLIIVAPNDTDGGWGDTNETMVTEELIQAIDGNWRTIANRNGRSLAGFSMGAAGASRYPAKNPDLYCNTMLLAESHVDEAATLWAQNQDAILASGLQVGLAVGELDTRGVNATTAVQKILTDLDIPYELQIVPDVPHNFGQLYNQIGLWALQFHAACWEE</sequence>
<proteinExistence type="predicted"/>
<dbReference type="EMBL" id="UOEU01000821">
    <property type="protein sequence ID" value="VAW40993.1"/>
    <property type="molecule type" value="Genomic_DNA"/>
</dbReference>
<dbReference type="PANTHER" id="PTHR48098">
    <property type="entry name" value="ENTEROCHELIN ESTERASE-RELATED"/>
    <property type="match status" value="1"/>
</dbReference>
<protein>
    <recommendedName>
        <fullName evidence="3">Endo-1,4-beta-xylanase A</fullName>
    </recommendedName>
</protein>
<dbReference type="SUPFAM" id="SSF53474">
    <property type="entry name" value="alpha/beta-Hydrolases"/>
    <property type="match status" value="1"/>
</dbReference>
<dbReference type="InterPro" id="IPR050583">
    <property type="entry name" value="Mycobacterial_A85_antigen"/>
</dbReference>